<dbReference type="Pfam" id="PF22600">
    <property type="entry name" value="MTPAP-like_central"/>
    <property type="match status" value="1"/>
</dbReference>
<reference evidence="2 3" key="1">
    <citation type="submission" date="2019-09" db="EMBL/GenBank/DDBJ databases">
        <authorList>
            <person name="Ou C."/>
        </authorList>
    </citation>
    <scope>NUCLEOTIDE SEQUENCE [LARGE SCALE GENOMIC DNA]</scope>
    <source>
        <strain evidence="2">S2</strain>
        <tissue evidence="2">Leaf</tissue>
    </source>
</reference>
<dbReference type="PANTHER" id="PTHR23092:SF15">
    <property type="entry name" value="INACTIVE NON-CANONICAL POLY(A) RNA POLYMERASE PROTEIN TRF4-2-RELATED"/>
    <property type="match status" value="1"/>
</dbReference>
<organism evidence="2 3">
    <name type="scientific">Pyrus ussuriensis x Pyrus communis</name>
    <dbReference type="NCBI Taxonomy" id="2448454"/>
    <lineage>
        <taxon>Eukaryota</taxon>
        <taxon>Viridiplantae</taxon>
        <taxon>Streptophyta</taxon>
        <taxon>Embryophyta</taxon>
        <taxon>Tracheophyta</taxon>
        <taxon>Spermatophyta</taxon>
        <taxon>Magnoliopsida</taxon>
        <taxon>eudicotyledons</taxon>
        <taxon>Gunneridae</taxon>
        <taxon>Pentapetalae</taxon>
        <taxon>rosids</taxon>
        <taxon>fabids</taxon>
        <taxon>Rosales</taxon>
        <taxon>Rosaceae</taxon>
        <taxon>Amygdaloideae</taxon>
        <taxon>Maleae</taxon>
        <taxon>Pyrus</taxon>
    </lineage>
</organism>
<dbReference type="GO" id="GO:0043634">
    <property type="term" value="P:polyadenylation-dependent ncRNA catabolic process"/>
    <property type="evidence" value="ECO:0007669"/>
    <property type="project" value="TreeGrafter"/>
</dbReference>
<dbReference type="GO" id="GO:1990817">
    <property type="term" value="F:poly(A) RNA polymerase activity"/>
    <property type="evidence" value="ECO:0007669"/>
    <property type="project" value="InterPro"/>
</dbReference>
<keyword evidence="3" id="KW-1185">Reference proteome</keyword>
<dbReference type="InterPro" id="IPR043519">
    <property type="entry name" value="NT_sf"/>
</dbReference>
<feature type="domain" description="Poly(A) RNA polymerase mitochondrial-like central palm" evidence="1">
    <location>
        <begin position="110"/>
        <end position="203"/>
    </location>
</feature>
<dbReference type="CDD" id="cd05402">
    <property type="entry name" value="NT_PAP_TUTase"/>
    <property type="match status" value="1"/>
</dbReference>
<dbReference type="InterPro" id="IPR054708">
    <property type="entry name" value="MTPAP-like_central"/>
</dbReference>
<reference evidence="3" key="2">
    <citation type="submission" date="2019-10" db="EMBL/GenBank/DDBJ databases">
        <title>A de novo genome assembly of a pear dwarfing rootstock.</title>
        <authorList>
            <person name="Wang F."/>
            <person name="Wang J."/>
            <person name="Li S."/>
            <person name="Zhang Y."/>
            <person name="Fang M."/>
            <person name="Ma L."/>
            <person name="Zhao Y."/>
            <person name="Jiang S."/>
        </authorList>
    </citation>
    <scope>NUCLEOTIDE SEQUENCE [LARGE SCALE GENOMIC DNA]</scope>
</reference>
<evidence type="ECO:0000313" key="2">
    <source>
        <dbReference type="EMBL" id="KAB2605653.1"/>
    </source>
</evidence>
<protein>
    <submittedName>
        <fullName evidence="2">Non-canonical poly(A) RNA polymerase PAPD7-like</fullName>
    </submittedName>
</protein>
<dbReference type="AlphaFoldDB" id="A0A5N5FRN0"/>
<name>A0A5N5FRN0_9ROSA</name>
<proteinExistence type="predicted"/>
<gene>
    <name evidence="2" type="ORF">D8674_005370</name>
</gene>
<dbReference type="GO" id="GO:0031123">
    <property type="term" value="P:RNA 3'-end processing"/>
    <property type="evidence" value="ECO:0007669"/>
    <property type="project" value="TreeGrafter"/>
</dbReference>
<dbReference type="GO" id="GO:0031499">
    <property type="term" value="C:TRAMP complex"/>
    <property type="evidence" value="ECO:0007669"/>
    <property type="project" value="TreeGrafter"/>
</dbReference>
<accession>A0A5N5FRN0</accession>
<dbReference type="SUPFAM" id="SSF81301">
    <property type="entry name" value="Nucleotidyltransferase"/>
    <property type="match status" value="1"/>
</dbReference>
<dbReference type="InterPro" id="IPR045862">
    <property type="entry name" value="Trf4-like"/>
</dbReference>
<dbReference type="EMBL" id="SMOL01000559">
    <property type="protein sequence ID" value="KAB2605653.1"/>
    <property type="molecule type" value="Genomic_DNA"/>
</dbReference>
<evidence type="ECO:0000313" key="3">
    <source>
        <dbReference type="Proteomes" id="UP000327157"/>
    </source>
</evidence>
<sequence>MEEPLTQSFLYETLPALSLPTLNQSPPPPDDLEPYSVFRNEITLSTSQCAPVDTAAPDFFSLHVAADEPDPILSSSYSVRLAEPWTPLHQSEPTTPALEVEPKLESGWFQIVDFCDFLSPTPEEQESRSAAVQRVSDLIKYIFPRSKVEVFGSFKTGLYLPASDIDVVIMGSGVKTPQEGLKALSRALSQMGLAKRIQVIGKAPAKVDQKLLILFRRVLSLR</sequence>
<evidence type="ECO:0000259" key="1">
    <source>
        <dbReference type="Pfam" id="PF22600"/>
    </source>
</evidence>
<dbReference type="Proteomes" id="UP000327157">
    <property type="component" value="Chromosome 11"/>
</dbReference>
<dbReference type="PANTHER" id="PTHR23092">
    <property type="entry name" value="POLY(A) RNA POLYMERASE"/>
    <property type="match status" value="1"/>
</dbReference>
<dbReference type="GO" id="GO:0005730">
    <property type="term" value="C:nucleolus"/>
    <property type="evidence" value="ECO:0007669"/>
    <property type="project" value="TreeGrafter"/>
</dbReference>
<dbReference type="OrthoDB" id="273917at2759"/>
<comment type="caution">
    <text evidence="2">The sequence shown here is derived from an EMBL/GenBank/DDBJ whole genome shotgun (WGS) entry which is preliminary data.</text>
</comment>
<dbReference type="GO" id="GO:0003729">
    <property type="term" value="F:mRNA binding"/>
    <property type="evidence" value="ECO:0007669"/>
    <property type="project" value="TreeGrafter"/>
</dbReference>
<reference evidence="2 3" key="3">
    <citation type="submission" date="2019-11" db="EMBL/GenBank/DDBJ databases">
        <title>A de novo genome assembly of a pear dwarfing rootstock.</title>
        <authorList>
            <person name="Wang F."/>
            <person name="Wang J."/>
            <person name="Li S."/>
            <person name="Zhang Y."/>
            <person name="Fang M."/>
            <person name="Ma L."/>
            <person name="Zhao Y."/>
            <person name="Jiang S."/>
        </authorList>
    </citation>
    <scope>NUCLEOTIDE SEQUENCE [LARGE SCALE GENOMIC DNA]</scope>
    <source>
        <strain evidence="2">S2</strain>
        <tissue evidence="2">Leaf</tissue>
    </source>
</reference>
<dbReference type="Gene3D" id="3.30.460.10">
    <property type="entry name" value="Beta Polymerase, domain 2"/>
    <property type="match status" value="1"/>
</dbReference>